<evidence type="ECO:0000256" key="1">
    <source>
        <dbReference type="ARBA" id="ARBA00023015"/>
    </source>
</evidence>
<gene>
    <name evidence="5" type="ORF">EHV15_20470</name>
</gene>
<proteinExistence type="predicted"/>
<protein>
    <submittedName>
        <fullName evidence="5">FadR family transcriptional regulator</fullName>
    </submittedName>
</protein>
<comment type="caution">
    <text evidence="5">The sequence shown here is derived from an EMBL/GenBank/DDBJ whole genome shotgun (WGS) entry which is preliminary data.</text>
</comment>
<dbReference type="SUPFAM" id="SSF46785">
    <property type="entry name" value="Winged helix' DNA-binding domain"/>
    <property type="match status" value="1"/>
</dbReference>
<keyword evidence="2" id="KW-0238">DNA-binding</keyword>
<dbReference type="InterPro" id="IPR011711">
    <property type="entry name" value="GntR_C"/>
</dbReference>
<dbReference type="SMART" id="SM00345">
    <property type="entry name" value="HTH_GNTR"/>
    <property type="match status" value="1"/>
</dbReference>
<evidence type="ECO:0000256" key="2">
    <source>
        <dbReference type="ARBA" id="ARBA00023125"/>
    </source>
</evidence>
<dbReference type="EMBL" id="RRCN01000001">
    <property type="protein sequence ID" value="RRJ65026.1"/>
    <property type="molecule type" value="Genomic_DNA"/>
</dbReference>
<dbReference type="Gene3D" id="1.10.10.10">
    <property type="entry name" value="Winged helix-like DNA-binding domain superfamily/Winged helix DNA-binding domain"/>
    <property type="match status" value="1"/>
</dbReference>
<dbReference type="Pfam" id="PF07729">
    <property type="entry name" value="FCD"/>
    <property type="match status" value="1"/>
</dbReference>
<dbReference type="Pfam" id="PF00392">
    <property type="entry name" value="GntR"/>
    <property type="match status" value="1"/>
</dbReference>
<evidence type="ECO:0000313" key="6">
    <source>
        <dbReference type="Proteomes" id="UP000267017"/>
    </source>
</evidence>
<dbReference type="PANTHER" id="PTHR43537:SF5">
    <property type="entry name" value="UXU OPERON TRANSCRIPTIONAL REGULATOR"/>
    <property type="match status" value="1"/>
</dbReference>
<organism evidence="5 6">
    <name type="scientific">Paenibacillus oralis</name>
    <dbReference type="NCBI Taxonomy" id="2490856"/>
    <lineage>
        <taxon>Bacteria</taxon>
        <taxon>Bacillati</taxon>
        <taxon>Bacillota</taxon>
        <taxon>Bacilli</taxon>
        <taxon>Bacillales</taxon>
        <taxon>Paenibacillaceae</taxon>
        <taxon>Paenibacillus</taxon>
    </lineage>
</organism>
<dbReference type="PRINTS" id="PR00035">
    <property type="entry name" value="HTHGNTR"/>
</dbReference>
<keyword evidence="6" id="KW-1185">Reference proteome</keyword>
<dbReference type="Proteomes" id="UP000267017">
    <property type="component" value="Unassembled WGS sequence"/>
</dbReference>
<dbReference type="InterPro" id="IPR008920">
    <property type="entry name" value="TF_FadR/GntR_C"/>
</dbReference>
<dbReference type="InterPro" id="IPR036388">
    <property type="entry name" value="WH-like_DNA-bd_sf"/>
</dbReference>
<name>A0A3P3U5L5_9BACL</name>
<dbReference type="GO" id="GO:0003700">
    <property type="term" value="F:DNA-binding transcription factor activity"/>
    <property type="evidence" value="ECO:0007669"/>
    <property type="project" value="InterPro"/>
</dbReference>
<reference evidence="5 6" key="1">
    <citation type="submission" date="2018-11" db="EMBL/GenBank/DDBJ databases">
        <title>Genome sequencing of Paenibacillus sp. KCOM 3021 (= ChDC PVNT-B20).</title>
        <authorList>
            <person name="Kook J.-K."/>
            <person name="Park S.-N."/>
            <person name="Lim Y.K."/>
        </authorList>
    </citation>
    <scope>NUCLEOTIDE SEQUENCE [LARGE SCALE GENOMIC DNA]</scope>
    <source>
        <strain evidence="5 6">KCOM 3021</strain>
    </source>
</reference>
<dbReference type="GO" id="GO:0003677">
    <property type="term" value="F:DNA binding"/>
    <property type="evidence" value="ECO:0007669"/>
    <property type="project" value="UniProtKB-KW"/>
</dbReference>
<dbReference type="Gene3D" id="1.20.120.530">
    <property type="entry name" value="GntR ligand-binding domain-like"/>
    <property type="match status" value="1"/>
</dbReference>
<dbReference type="PANTHER" id="PTHR43537">
    <property type="entry name" value="TRANSCRIPTIONAL REGULATOR, GNTR FAMILY"/>
    <property type="match status" value="1"/>
</dbReference>
<dbReference type="SMART" id="SM00895">
    <property type="entry name" value="FCD"/>
    <property type="match status" value="1"/>
</dbReference>
<dbReference type="InterPro" id="IPR000524">
    <property type="entry name" value="Tscrpt_reg_HTH_GntR"/>
</dbReference>
<feature type="domain" description="HTH gntR-type" evidence="4">
    <location>
        <begin position="7"/>
        <end position="75"/>
    </location>
</feature>
<evidence type="ECO:0000313" key="5">
    <source>
        <dbReference type="EMBL" id="RRJ65026.1"/>
    </source>
</evidence>
<evidence type="ECO:0000259" key="4">
    <source>
        <dbReference type="PROSITE" id="PS50949"/>
    </source>
</evidence>
<dbReference type="CDD" id="cd07377">
    <property type="entry name" value="WHTH_GntR"/>
    <property type="match status" value="1"/>
</dbReference>
<keyword evidence="1" id="KW-0805">Transcription regulation</keyword>
<keyword evidence="3" id="KW-0804">Transcription</keyword>
<dbReference type="OrthoDB" id="214086at2"/>
<dbReference type="InterPro" id="IPR036390">
    <property type="entry name" value="WH_DNA-bd_sf"/>
</dbReference>
<dbReference type="AlphaFoldDB" id="A0A3P3U5L5"/>
<evidence type="ECO:0000256" key="3">
    <source>
        <dbReference type="ARBA" id="ARBA00023163"/>
    </source>
</evidence>
<accession>A0A3P3U5L5</accession>
<sequence>MAEHVSGSEKVPFSKILYNFILQKDYKSGDKLPTERELSEHFGVGRGTVREALSGLKALGIIEVRQGSGCYVKEINLASLLLPIQGQLYSKRILVEEIMETRVAIELEIIRLAIKRATPIMLDKIESYLTSVEQDSADEKNSTKYSRHFAFEQLLAEMAGNRILIMMQSLVHELWGDITSKGWRRRSMEISHQEHMDIFRSIKKRDLPSALTKMENHLLWGVKYFDEMNDPTQS</sequence>
<dbReference type="PROSITE" id="PS50949">
    <property type="entry name" value="HTH_GNTR"/>
    <property type="match status" value="1"/>
</dbReference>
<dbReference type="SUPFAM" id="SSF48008">
    <property type="entry name" value="GntR ligand-binding domain-like"/>
    <property type="match status" value="1"/>
</dbReference>